<keyword evidence="2 4" id="KW-0238">DNA-binding</keyword>
<keyword evidence="1" id="KW-0805">Transcription regulation</keyword>
<dbReference type="RefSeq" id="WP_169590722.1">
    <property type="nucleotide sequence ID" value="NZ_VCQU01000008.1"/>
</dbReference>
<name>A0A848KIQ1_9NOCA</name>
<feature type="region of interest" description="Disordered" evidence="5">
    <location>
        <begin position="1"/>
        <end position="20"/>
    </location>
</feature>
<keyword evidence="3" id="KW-0804">Transcription</keyword>
<dbReference type="EMBL" id="VCQU01000008">
    <property type="protein sequence ID" value="NMN97668.1"/>
    <property type="molecule type" value="Genomic_DNA"/>
</dbReference>
<evidence type="ECO:0000259" key="6">
    <source>
        <dbReference type="PROSITE" id="PS50977"/>
    </source>
</evidence>
<evidence type="ECO:0000256" key="5">
    <source>
        <dbReference type="SAM" id="MobiDB-lite"/>
    </source>
</evidence>
<dbReference type="PANTHER" id="PTHR30055">
    <property type="entry name" value="HTH-TYPE TRANSCRIPTIONAL REGULATOR RUTR"/>
    <property type="match status" value="1"/>
</dbReference>
<keyword evidence="8" id="KW-1185">Reference proteome</keyword>
<dbReference type="PRINTS" id="PR00455">
    <property type="entry name" value="HTHTETR"/>
</dbReference>
<accession>A0A848KIQ1</accession>
<organism evidence="7 8">
    <name type="scientific">Antrihabitans stalactiti</name>
    <dbReference type="NCBI Taxonomy" id="2584121"/>
    <lineage>
        <taxon>Bacteria</taxon>
        <taxon>Bacillati</taxon>
        <taxon>Actinomycetota</taxon>
        <taxon>Actinomycetes</taxon>
        <taxon>Mycobacteriales</taxon>
        <taxon>Nocardiaceae</taxon>
        <taxon>Antrihabitans</taxon>
    </lineage>
</organism>
<dbReference type="InterPro" id="IPR001647">
    <property type="entry name" value="HTH_TetR"/>
</dbReference>
<gene>
    <name evidence="7" type="ORF">FGL95_21770</name>
</gene>
<evidence type="ECO:0000256" key="4">
    <source>
        <dbReference type="PROSITE-ProRule" id="PRU00335"/>
    </source>
</evidence>
<dbReference type="SUPFAM" id="SSF46689">
    <property type="entry name" value="Homeodomain-like"/>
    <property type="match status" value="1"/>
</dbReference>
<dbReference type="Proteomes" id="UP000535543">
    <property type="component" value="Unassembled WGS sequence"/>
</dbReference>
<feature type="domain" description="HTH tetR-type" evidence="6">
    <location>
        <begin position="19"/>
        <end position="79"/>
    </location>
</feature>
<dbReference type="InterPro" id="IPR023772">
    <property type="entry name" value="DNA-bd_HTH_TetR-type_CS"/>
</dbReference>
<evidence type="ECO:0000256" key="2">
    <source>
        <dbReference type="ARBA" id="ARBA00023125"/>
    </source>
</evidence>
<reference evidence="7 8" key="1">
    <citation type="submission" date="2019-05" db="EMBL/GenBank/DDBJ databases">
        <authorList>
            <person name="Lee S.D."/>
        </authorList>
    </citation>
    <scope>NUCLEOTIDE SEQUENCE [LARGE SCALE GENOMIC DNA]</scope>
    <source>
        <strain evidence="7 8">YC2-7</strain>
    </source>
</reference>
<dbReference type="Pfam" id="PF00440">
    <property type="entry name" value="TetR_N"/>
    <property type="match status" value="1"/>
</dbReference>
<dbReference type="PANTHER" id="PTHR30055:SF234">
    <property type="entry name" value="HTH-TYPE TRANSCRIPTIONAL REGULATOR BETI"/>
    <property type="match status" value="1"/>
</dbReference>
<dbReference type="GO" id="GO:0003700">
    <property type="term" value="F:DNA-binding transcription factor activity"/>
    <property type="evidence" value="ECO:0007669"/>
    <property type="project" value="TreeGrafter"/>
</dbReference>
<reference evidence="7 8" key="2">
    <citation type="submission" date="2020-06" db="EMBL/GenBank/DDBJ databases">
        <title>Antribacter stalactiti gen. nov., sp. nov., a new member of the family Nacardiaceae isolated from a cave.</title>
        <authorList>
            <person name="Kim I.S."/>
        </authorList>
    </citation>
    <scope>NUCLEOTIDE SEQUENCE [LARGE SCALE GENOMIC DNA]</scope>
    <source>
        <strain evidence="7 8">YC2-7</strain>
    </source>
</reference>
<sequence>MASDQRRDQRKQPHQERSHATVERIVSAAGRVLATHGYAGCSTNRIAAEAGVSKGSVYQYFADKDEILTALAQRIADEMVAEIGTAIDGRLGGDIWAMGDAVLSTTFDVAESRRPILRPLLLEAPHIDVIGMASPVIVRANDIGRHYFAMNPTEHRARVDVDAAMFVFISMLRSVLVDYITGATDISRERLHAALGFAVAGLF</sequence>
<evidence type="ECO:0000313" key="8">
    <source>
        <dbReference type="Proteomes" id="UP000535543"/>
    </source>
</evidence>
<dbReference type="PROSITE" id="PS50977">
    <property type="entry name" value="HTH_TETR_2"/>
    <property type="match status" value="1"/>
</dbReference>
<dbReference type="InterPro" id="IPR050109">
    <property type="entry name" value="HTH-type_TetR-like_transc_reg"/>
</dbReference>
<protein>
    <submittedName>
        <fullName evidence="7">TetR/AcrR family transcriptional regulator</fullName>
    </submittedName>
</protein>
<evidence type="ECO:0000256" key="3">
    <source>
        <dbReference type="ARBA" id="ARBA00023163"/>
    </source>
</evidence>
<comment type="caution">
    <text evidence="7">The sequence shown here is derived from an EMBL/GenBank/DDBJ whole genome shotgun (WGS) entry which is preliminary data.</text>
</comment>
<dbReference type="Gene3D" id="1.10.357.10">
    <property type="entry name" value="Tetracycline Repressor, domain 2"/>
    <property type="match status" value="1"/>
</dbReference>
<dbReference type="PROSITE" id="PS01081">
    <property type="entry name" value="HTH_TETR_1"/>
    <property type="match status" value="1"/>
</dbReference>
<evidence type="ECO:0000256" key="1">
    <source>
        <dbReference type="ARBA" id="ARBA00023015"/>
    </source>
</evidence>
<feature type="DNA-binding region" description="H-T-H motif" evidence="4">
    <location>
        <begin position="42"/>
        <end position="61"/>
    </location>
</feature>
<proteinExistence type="predicted"/>
<dbReference type="GO" id="GO:0000976">
    <property type="term" value="F:transcription cis-regulatory region binding"/>
    <property type="evidence" value="ECO:0007669"/>
    <property type="project" value="TreeGrafter"/>
</dbReference>
<evidence type="ECO:0000313" key="7">
    <source>
        <dbReference type="EMBL" id="NMN97668.1"/>
    </source>
</evidence>
<dbReference type="InterPro" id="IPR009057">
    <property type="entry name" value="Homeodomain-like_sf"/>
</dbReference>
<dbReference type="AlphaFoldDB" id="A0A848KIQ1"/>